<sequence>MVRFGVVGTNWITERLLEAAAQVEGFELTAVYSRTEDKANAFADQYHAAHRFTNLEEMAASDGFDAVYIATPNTFHAEQAELFLRNGKHVLCEKPLAANGAEVRRMIDTAREHEVLLMEAMKSTLVPLFKMVQSHLHKIGPVRKYVASYCQYSSRYDKYKEGIVLNAFKPDLANGALMDLGVYCLYPLITLFGEPNQVQSQAMMLESGVDGQGSVILNYDEMEAVVTYSKISNSHVPSEIMGERGSIIIDKIGSPEHAEIRYNDGTVEKLTAEQIHPSMYYEVEEFVNLIQQGKRESDMNTYERSYVTMQVMDQIRQQIGLVFPND</sequence>
<evidence type="ECO:0000313" key="4">
    <source>
        <dbReference type="Proteomes" id="UP000037688"/>
    </source>
</evidence>
<dbReference type="SUPFAM" id="SSF51735">
    <property type="entry name" value="NAD(P)-binding Rossmann-fold domains"/>
    <property type="match status" value="1"/>
</dbReference>
<dbReference type="Gene3D" id="3.40.50.720">
    <property type="entry name" value="NAD(P)-binding Rossmann-like Domain"/>
    <property type="match status" value="1"/>
</dbReference>
<comment type="caution">
    <text evidence="3">The sequence shown here is derived from an EMBL/GenBank/DDBJ whole genome shotgun (WGS) entry which is preliminary data.</text>
</comment>
<dbReference type="Pfam" id="PF22725">
    <property type="entry name" value="GFO_IDH_MocA_C3"/>
    <property type="match status" value="1"/>
</dbReference>
<dbReference type="EMBL" id="LITU01000051">
    <property type="protein sequence ID" value="KOY16655.1"/>
    <property type="molecule type" value="Genomic_DNA"/>
</dbReference>
<dbReference type="InterPro" id="IPR000683">
    <property type="entry name" value="Gfo/Idh/MocA-like_OxRdtase_N"/>
</dbReference>
<evidence type="ECO:0000313" key="3">
    <source>
        <dbReference type="EMBL" id="KOY16655.1"/>
    </source>
</evidence>
<dbReference type="PATRIC" id="fig|1705561.3.peg.1757"/>
<protein>
    <submittedName>
        <fullName evidence="3">Oxidoreductase</fullName>
    </submittedName>
</protein>
<evidence type="ECO:0000259" key="2">
    <source>
        <dbReference type="Pfam" id="PF22725"/>
    </source>
</evidence>
<proteinExistence type="predicted"/>
<dbReference type="OrthoDB" id="9815825at2"/>
<dbReference type="SUPFAM" id="SSF55347">
    <property type="entry name" value="Glyceraldehyde-3-phosphate dehydrogenase-like, C-terminal domain"/>
    <property type="match status" value="1"/>
</dbReference>
<dbReference type="Proteomes" id="UP000037688">
    <property type="component" value="Unassembled WGS sequence"/>
</dbReference>
<name>A0A0N0C527_9BACL</name>
<evidence type="ECO:0000259" key="1">
    <source>
        <dbReference type="Pfam" id="PF01408"/>
    </source>
</evidence>
<accession>A0A0N0C527</accession>
<dbReference type="AlphaFoldDB" id="A0A0N0C527"/>
<organism evidence="3 4">
    <name type="scientific">Paenibacillus xylanivorans</name>
    <dbReference type="NCBI Taxonomy" id="1705561"/>
    <lineage>
        <taxon>Bacteria</taxon>
        <taxon>Bacillati</taxon>
        <taxon>Bacillota</taxon>
        <taxon>Bacilli</taxon>
        <taxon>Bacillales</taxon>
        <taxon>Paenibacillaceae</taxon>
        <taxon>Paenibacillus</taxon>
    </lineage>
</organism>
<reference evidence="3 4" key="1">
    <citation type="submission" date="2015-08" db="EMBL/GenBank/DDBJ databases">
        <title>Draft genome sequence of cellulolytic and xylanolytic Paenibacillus sp. A59, isolated from a decaying forest soil from Patagonia, Argentina.</title>
        <authorList>
            <person name="Ghio S."/>
            <person name="Caceres A.M."/>
            <person name="Talia P."/>
            <person name="Grasso D."/>
            <person name="Campos E."/>
        </authorList>
    </citation>
    <scope>NUCLEOTIDE SEQUENCE [LARGE SCALE GENOMIC DNA]</scope>
    <source>
        <strain evidence="3 4">A59</strain>
    </source>
</reference>
<dbReference type="RefSeq" id="WP_053780581.1">
    <property type="nucleotide sequence ID" value="NZ_LITU01000051.1"/>
</dbReference>
<dbReference type="InterPro" id="IPR036291">
    <property type="entry name" value="NAD(P)-bd_dom_sf"/>
</dbReference>
<gene>
    <name evidence="3" type="ORF">AMS66_09560</name>
</gene>
<keyword evidence="4" id="KW-1185">Reference proteome</keyword>
<dbReference type="GO" id="GO:0000166">
    <property type="term" value="F:nucleotide binding"/>
    <property type="evidence" value="ECO:0007669"/>
    <property type="project" value="InterPro"/>
</dbReference>
<dbReference type="PANTHER" id="PTHR43054:SF1">
    <property type="entry name" value="SCYLLO-INOSITOL 2-DEHYDROGENASE (NADP(+)) IOLU"/>
    <property type="match status" value="1"/>
</dbReference>
<feature type="domain" description="GFO/IDH/MocA-like oxidoreductase" evidence="2">
    <location>
        <begin position="138"/>
        <end position="247"/>
    </location>
</feature>
<feature type="domain" description="Gfo/Idh/MocA-like oxidoreductase N-terminal" evidence="1">
    <location>
        <begin position="2"/>
        <end position="119"/>
    </location>
</feature>
<dbReference type="Pfam" id="PF01408">
    <property type="entry name" value="GFO_IDH_MocA"/>
    <property type="match status" value="1"/>
</dbReference>
<dbReference type="InterPro" id="IPR055170">
    <property type="entry name" value="GFO_IDH_MocA-like_dom"/>
</dbReference>
<dbReference type="Gene3D" id="3.30.360.10">
    <property type="entry name" value="Dihydrodipicolinate Reductase, domain 2"/>
    <property type="match status" value="1"/>
</dbReference>
<dbReference type="PANTHER" id="PTHR43054">
    <property type="match status" value="1"/>
</dbReference>